<accession>A0A5C6U9W4</accession>
<evidence type="ECO:0000313" key="3">
    <source>
        <dbReference type="EMBL" id="TXC69310.1"/>
    </source>
</evidence>
<feature type="transmembrane region" description="Helical" evidence="1">
    <location>
        <begin position="130"/>
        <end position="155"/>
    </location>
</feature>
<dbReference type="PANTHER" id="PTHR40547:SF1">
    <property type="entry name" value="SLL0298 PROTEIN"/>
    <property type="match status" value="1"/>
</dbReference>
<sequence length="180" mass="20469">MPTQEAMRESRMLRPFADRILRSELWRFTQRSVPRGVALGMLAGFLVPVGQIFAAAFLALPVRANVPIAALVTFITNPFTYPFWVVAANRLGSLILRVDAMTPTRALNEGLASPAWIWWSWFVREAGVTAFGFAVIGVLSAAIGYLVAAFGWRWWVGRKWRARMVERRERRRQSEEHLGH</sequence>
<evidence type="ECO:0000313" key="4">
    <source>
        <dbReference type="Proteomes" id="UP000321129"/>
    </source>
</evidence>
<evidence type="ECO:0000259" key="2">
    <source>
        <dbReference type="Pfam" id="PF09835"/>
    </source>
</evidence>
<proteinExistence type="predicted"/>
<name>A0A5C6U9W4_9SPHN</name>
<feature type="domain" description="DUF2062" evidence="2">
    <location>
        <begin position="13"/>
        <end position="161"/>
    </location>
</feature>
<dbReference type="Pfam" id="PF09835">
    <property type="entry name" value="DUF2062"/>
    <property type="match status" value="1"/>
</dbReference>
<reference evidence="3 4" key="1">
    <citation type="submission" date="2019-08" db="EMBL/GenBank/DDBJ databases">
        <title>Sphingorhabdus soil sp. nov., isolated from arctic soil.</title>
        <authorList>
            <person name="Liu Y."/>
        </authorList>
    </citation>
    <scope>NUCLEOTIDE SEQUENCE [LARGE SCALE GENOMIC DNA]</scope>
    <source>
        <strain evidence="3 4">D-2Q-5-6</strain>
    </source>
</reference>
<dbReference type="InterPro" id="IPR018639">
    <property type="entry name" value="DUF2062"/>
</dbReference>
<dbReference type="OrthoDB" id="7390525at2"/>
<dbReference type="AlphaFoldDB" id="A0A5C6U9W4"/>
<protein>
    <submittedName>
        <fullName evidence="3">DUF2062 domain-containing protein</fullName>
    </submittedName>
</protein>
<dbReference type="PANTHER" id="PTHR40547">
    <property type="entry name" value="SLL0298 PROTEIN"/>
    <property type="match status" value="1"/>
</dbReference>
<feature type="transmembrane region" description="Helical" evidence="1">
    <location>
        <begin position="106"/>
        <end position="124"/>
    </location>
</feature>
<keyword evidence="4" id="KW-1185">Reference proteome</keyword>
<evidence type="ECO:0000256" key="1">
    <source>
        <dbReference type="SAM" id="Phobius"/>
    </source>
</evidence>
<organism evidence="3 4">
    <name type="scientific">Flavisphingopyxis soli</name>
    <dbReference type="NCBI Taxonomy" id="2601267"/>
    <lineage>
        <taxon>Bacteria</taxon>
        <taxon>Pseudomonadati</taxon>
        <taxon>Pseudomonadota</taxon>
        <taxon>Alphaproteobacteria</taxon>
        <taxon>Sphingomonadales</taxon>
        <taxon>Sphingopyxidaceae</taxon>
        <taxon>Flavisphingopyxis</taxon>
    </lineage>
</organism>
<feature type="transmembrane region" description="Helical" evidence="1">
    <location>
        <begin position="66"/>
        <end position="86"/>
    </location>
</feature>
<dbReference type="EMBL" id="VOPY01000002">
    <property type="protein sequence ID" value="TXC69310.1"/>
    <property type="molecule type" value="Genomic_DNA"/>
</dbReference>
<keyword evidence="1" id="KW-1133">Transmembrane helix</keyword>
<keyword evidence="1" id="KW-0812">Transmembrane</keyword>
<keyword evidence="1" id="KW-0472">Membrane</keyword>
<gene>
    <name evidence="3" type="ORF">FSZ31_08370</name>
</gene>
<feature type="transmembrane region" description="Helical" evidence="1">
    <location>
        <begin position="37"/>
        <end position="60"/>
    </location>
</feature>
<dbReference type="Proteomes" id="UP000321129">
    <property type="component" value="Unassembled WGS sequence"/>
</dbReference>
<comment type="caution">
    <text evidence="3">The sequence shown here is derived from an EMBL/GenBank/DDBJ whole genome shotgun (WGS) entry which is preliminary data.</text>
</comment>